<name>A0A3S0Z862_9BURK</name>
<gene>
    <name evidence="1" type="ORF">EJP67_07705</name>
</gene>
<reference evidence="1 2" key="1">
    <citation type="submission" date="2018-12" db="EMBL/GenBank/DDBJ databases">
        <title>The genome sequences of Variovorax guangxiensis DSM 27352.</title>
        <authorList>
            <person name="Gao J."/>
            <person name="Sun J."/>
        </authorList>
    </citation>
    <scope>NUCLEOTIDE SEQUENCE [LARGE SCALE GENOMIC DNA]</scope>
    <source>
        <strain evidence="1 2">DSM 27352</strain>
    </source>
</reference>
<comment type="caution">
    <text evidence="1">The sequence shown here is derived from an EMBL/GenBank/DDBJ whole genome shotgun (WGS) entry which is preliminary data.</text>
</comment>
<dbReference type="RefSeq" id="WP_126021108.1">
    <property type="nucleotide sequence ID" value="NZ_RXFT01000002.1"/>
</dbReference>
<evidence type="ECO:0000313" key="1">
    <source>
        <dbReference type="EMBL" id="RUR66949.1"/>
    </source>
</evidence>
<evidence type="ECO:0008006" key="3">
    <source>
        <dbReference type="Google" id="ProtNLM"/>
    </source>
</evidence>
<evidence type="ECO:0000313" key="2">
    <source>
        <dbReference type="Proteomes" id="UP000281118"/>
    </source>
</evidence>
<dbReference type="AlphaFoldDB" id="A0A3S0Z862"/>
<protein>
    <recommendedName>
        <fullName evidence="3">YcaO domain-containing protein</fullName>
    </recommendedName>
</protein>
<dbReference type="Proteomes" id="UP000281118">
    <property type="component" value="Unassembled WGS sequence"/>
</dbReference>
<organism evidence="1 2">
    <name type="scientific">Variovorax guangxiensis</name>
    <dbReference type="NCBI Taxonomy" id="1775474"/>
    <lineage>
        <taxon>Bacteria</taxon>
        <taxon>Pseudomonadati</taxon>
        <taxon>Pseudomonadota</taxon>
        <taxon>Betaproteobacteria</taxon>
        <taxon>Burkholderiales</taxon>
        <taxon>Comamonadaceae</taxon>
        <taxon>Variovorax</taxon>
    </lineage>
</organism>
<dbReference type="OrthoDB" id="9822637at2"/>
<proteinExistence type="predicted"/>
<sequence length="308" mass="34456">MLQAVPIKFSCIPAATHRDFYVARAATVVACQGLPHITIRGFGCSRNALQAQVSALGEVHEHLWSHPTVLDPATLLSIQEFYSRTQKKIAAPDLYQRKVGRNEDATGAAFHFQLERCLEHSVLELLERHLIWRLWQEDLKVHTITCQEWQLIPDSVHCLVAEGLPFCLAICATDSFVGIGAKLSTSLESALNGAIAEAIMIHDDYSQLNFRAAVRHRETVLAMRDARCRIQVLDHVKKLPASQDEPDLTMSIEFDALAARLRGQAQEIWTATLPCPSGYCVKSHSNSLRHYKDPGRSGIPPIPCYEYH</sequence>
<dbReference type="EMBL" id="RXFT01000002">
    <property type="protein sequence ID" value="RUR66949.1"/>
    <property type="molecule type" value="Genomic_DNA"/>
</dbReference>
<accession>A0A3S0Z862</accession>